<gene>
    <name evidence="1" type="ORF">ISS99_08890</name>
</gene>
<dbReference type="Pfam" id="PF09569">
    <property type="entry name" value="RE_ScaI"/>
    <property type="match status" value="1"/>
</dbReference>
<keyword evidence="1" id="KW-0540">Nuclease</keyword>
<sequence length="200" mass="22763">MQGPYHQLSQELWSHKTDELIAAFPLRMNELVEIVLSSWSDIFKTTVGARKFAIGQQLIFPPQVLGSMLEQLIGHELSERHPWQWRLGSEASEKDVVCIPDSNFSFEIKTSSHRSQIFGNRSYAQPTENGKKSKSGYYLAVNFDKVERNAKDPSIRKIRFGWLDHSDWRGQAAATGQQANLSVEVARHKLRTLYEGSASK</sequence>
<dbReference type="InterPro" id="IPR019069">
    <property type="entry name" value="Restrct_endonuc_II_ScaI"/>
</dbReference>
<keyword evidence="2" id="KW-1185">Reference proteome</keyword>
<dbReference type="EMBL" id="JADIKF010000038">
    <property type="protein sequence ID" value="MBM7129639.1"/>
    <property type="molecule type" value="Genomic_DNA"/>
</dbReference>
<keyword evidence="1" id="KW-0255">Endonuclease</keyword>
<reference evidence="1" key="1">
    <citation type="submission" date="2020-10" db="EMBL/GenBank/DDBJ databases">
        <title>Phylogeny of dyella-like bacteria.</title>
        <authorList>
            <person name="Fu J."/>
        </authorList>
    </citation>
    <scope>NUCLEOTIDE SEQUENCE</scope>
    <source>
        <strain evidence="1">DHON07</strain>
    </source>
</reference>
<organism evidence="1 2">
    <name type="scientific">Dyella mobilis</name>
    <dbReference type="NCBI Taxonomy" id="1849582"/>
    <lineage>
        <taxon>Bacteria</taxon>
        <taxon>Pseudomonadati</taxon>
        <taxon>Pseudomonadota</taxon>
        <taxon>Gammaproteobacteria</taxon>
        <taxon>Lysobacterales</taxon>
        <taxon>Rhodanobacteraceae</taxon>
        <taxon>Dyella</taxon>
    </lineage>
</organism>
<dbReference type="GO" id="GO:0016874">
    <property type="term" value="F:ligase activity"/>
    <property type="evidence" value="ECO:0007669"/>
    <property type="project" value="UniProtKB-KW"/>
</dbReference>
<evidence type="ECO:0000313" key="1">
    <source>
        <dbReference type="EMBL" id="MBM7129639.1"/>
    </source>
</evidence>
<accession>A0ABS2KEP4</accession>
<dbReference type="Proteomes" id="UP001430193">
    <property type="component" value="Unassembled WGS sequence"/>
</dbReference>
<protein>
    <submittedName>
        <fullName evidence="1">ScaI family restriction endonuclease</fullName>
    </submittedName>
</protein>
<name>A0ABS2KEP4_9GAMM</name>
<keyword evidence="1" id="KW-0378">Hydrolase</keyword>
<dbReference type="GO" id="GO:0004519">
    <property type="term" value="F:endonuclease activity"/>
    <property type="evidence" value="ECO:0007669"/>
    <property type="project" value="UniProtKB-KW"/>
</dbReference>
<dbReference type="RefSeq" id="WP_204631254.1">
    <property type="nucleotide sequence ID" value="NZ_BSOC01000003.1"/>
</dbReference>
<evidence type="ECO:0000313" key="2">
    <source>
        <dbReference type="Proteomes" id="UP001430193"/>
    </source>
</evidence>
<comment type="caution">
    <text evidence="1">The sequence shown here is derived from an EMBL/GenBank/DDBJ whole genome shotgun (WGS) entry which is preliminary data.</text>
</comment>
<proteinExistence type="predicted"/>
<keyword evidence="1" id="KW-0436">Ligase</keyword>